<evidence type="ECO:0000256" key="1">
    <source>
        <dbReference type="SAM" id="MobiDB-lite"/>
    </source>
</evidence>
<accession>A0AB38D120</accession>
<dbReference type="AlphaFoldDB" id="A0AB38D120"/>
<feature type="compositionally biased region" description="Basic and acidic residues" evidence="1">
    <location>
        <begin position="19"/>
        <end position="34"/>
    </location>
</feature>
<feature type="compositionally biased region" description="Polar residues" evidence="1">
    <location>
        <begin position="1"/>
        <end position="11"/>
    </location>
</feature>
<dbReference type="Proteomes" id="UP000185210">
    <property type="component" value="Unassembled WGS sequence"/>
</dbReference>
<protein>
    <submittedName>
        <fullName evidence="2">Uncharacterized protein</fullName>
    </submittedName>
</protein>
<organism evidence="2 3">
    <name type="scientific">Mycobacteroides abscessus subsp. abscessus</name>
    <dbReference type="NCBI Taxonomy" id="1185650"/>
    <lineage>
        <taxon>Bacteria</taxon>
        <taxon>Bacillati</taxon>
        <taxon>Actinomycetota</taxon>
        <taxon>Actinomycetes</taxon>
        <taxon>Mycobacteriales</taxon>
        <taxon>Mycobacteriaceae</taxon>
        <taxon>Mycobacteroides</taxon>
        <taxon>Mycobacteroides abscessus</taxon>
    </lineage>
</organism>
<evidence type="ECO:0000313" key="3">
    <source>
        <dbReference type="Proteomes" id="UP000185210"/>
    </source>
</evidence>
<evidence type="ECO:0000313" key="2">
    <source>
        <dbReference type="EMBL" id="SIB24240.1"/>
    </source>
</evidence>
<feature type="region of interest" description="Disordered" evidence="1">
    <location>
        <begin position="1"/>
        <end position="53"/>
    </location>
</feature>
<reference evidence="2 3" key="1">
    <citation type="submission" date="2016-11" db="EMBL/GenBank/DDBJ databases">
        <authorList>
            <consortium name="Pathogen Informatics"/>
        </authorList>
    </citation>
    <scope>NUCLEOTIDE SEQUENCE [LARGE SCALE GENOMIC DNA]</scope>
    <source>
        <strain evidence="2 3">104</strain>
    </source>
</reference>
<sequence>MTARTTYTQPMTAPEPPADAEHRATVYQDGKDAYKAGTPALGNPHIPAPPGDLDDARAWRAGWHVERRRDEH</sequence>
<proteinExistence type="predicted"/>
<gene>
    <name evidence="2" type="ORF">SAMEA2070301_03363</name>
</gene>
<comment type="caution">
    <text evidence="2">The sequence shown here is derived from an EMBL/GenBank/DDBJ whole genome shotgun (WGS) entry which is preliminary data.</text>
</comment>
<dbReference type="EMBL" id="FSHM01000004">
    <property type="protein sequence ID" value="SIB24240.1"/>
    <property type="molecule type" value="Genomic_DNA"/>
</dbReference>
<name>A0AB38D120_9MYCO</name>